<dbReference type="InterPro" id="IPR024083">
    <property type="entry name" value="Fumarase/histidase_N"/>
</dbReference>
<dbReference type="PANTHER" id="PTHR43814:SF1">
    <property type="entry name" value="ARGININOSUCCINATE LYASE"/>
    <property type="match status" value="1"/>
</dbReference>
<dbReference type="PROSITE" id="PS00163">
    <property type="entry name" value="FUMARATE_LYASES"/>
    <property type="match status" value="1"/>
</dbReference>
<dbReference type="InterPro" id="IPR000362">
    <property type="entry name" value="Fumarate_lyase_fam"/>
</dbReference>
<dbReference type="PRINTS" id="PR00145">
    <property type="entry name" value="ARGSUCLYASE"/>
</dbReference>
<dbReference type="Gene3D" id="1.10.40.30">
    <property type="entry name" value="Fumarase/aspartase (C-terminal domain)"/>
    <property type="match status" value="1"/>
</dbReference>
<keyword evidence="5 7" id="KW-0456">Lyase</keyword>
<dbReference type="GO" id="GO:0005829">
    <property type="term" value="C:cytosol"/>
    <property type="evidence" value="ECO:0007669"/>
    <property type="project" value="TreeGrafter"/>
</dbReference>
<dbReference type="InterPro" id="IPR009049">
    <property type="entry name" value="Argininosuccinate_lyase"/>
</dbReference>
<sequence length="434" mass="49286">MKKIWQKDDLATNILVNKFTVGKDLDFDERLAKYDVIGSMAHCKMLAETGIVSGEESKQMLSVLEDILKDIENGSFEIDKEAEDIHSQVEAILIEKLGDTGKKIHTARSRNDQVLLDIKLYLLDEIREITSLTDEFFQILISLAEQHKNILLPGYTHFQIAMPSSFGLWFGAYAEALLDDIELLFSVKNIINKNPLGSVAGYGSSFPIDRESTTYNLGFQSMNYNSVYAQMTRGKSEKMLSMAIATLAGTLGKFAYDVCLYLSQNFNFISFPKEFTTGSSIMPHKKNPDIFELVRARCNRIQSLPNELILLTNNLPSGYHRDVQLTKEILFPAIDSLKECLEILNYTLPNIQVKDGILEDEKYKYLFSVEKINEEVKKGSSFRDAYVKVGQEIENNEFEFEVGNLDHTHQGSIGNLCLDKIEYQFNKLKNKLLG</sequence>
<evidence type="ECO:0000256" key="2">
    <source>
        <dbReference type="ARBA" id="ARBA00004941"/>
    </source>
</evidence>
<keyword evidence="4 5" id="KW-0055">Arginine biosynthesis</keyword>
<dbReference type="PRINTS" id="PR00149">
    <property type="entry name" value="FUMRATELYASE"/>
</dbReference>
<keyword evidence="5" id="KW-0963">Cytoplasm</keyword>
<evidence type="ECO:0000256" key="4">
    <source>
        <dbReference type="ARBA" id="ARBA00022571"/>
    </source>
</evidence>
<comment type="pathway">
    <text evidence="2 5">Amino-acid biosynthesis; L-arginine biosynthesis; L-arginine from L-ornithine and carbamoyl phosphate: step 3/3.</text>
</comment>
<feature type="domain" description="Fumarate lyase N-terminal" evidence="6">
    <location>
        <begin position="24"/>
        <end position="302"/>
    </location>
</feature>
<gene>
    <name evidence="5" type="primary">argH</name>
    <name evidence="7" type="ORF">HNP36_000647</name>
</gene>
<comment type="caution">
    <text evidence="7">The sequence shown here is derived from an EMBL/GenBank/DDBJ whole genome shotgun (WGS) entry which is preliminary data.</text>
</comment>
<accession>A0A841MYG8</accession>
<dbReference type="HAMAP" id="MF_00006">
    <property type="entry name" value="Arg_succ_lyase"/>
    <property type="match status" value="1"/>
</dbReference>
<evidence type="ECO:0000259" key="6">
    <source>
        <dbReference type="Pfam" id="PF00206"/>
    </source>
</evidence>
<dbReference type="InterPro" id="IPR022761">
    <property type="entry name" value="Fumarate_lyase_N"/>
</dbReference>
<dbReference type="UniPathway" id="UPA00068">
    <property type="reaction ID" value="UER00114"/>
</dbReference>
<reference evidence="7 8" key="1">
    <citation type="submission" date="2020-08" db="EMBL/GenBank/DDBJ databases">
        <title>Functional genomics of gut bacteria from endangered species of beetles.</title>
        <authorList>
            <person name="Carlos-Shanley C."/>
        </authorList>
    </citation>
    <scope>NUCLEOTIDE SEQUENCE [LARGE SCALE GENOMIC DNA]</scope>
    <source>
        <strain evidence="7 8">S00136</strain>
    </source>
</reference>
<dbReference type="EC" id="4.3.2.1" evidence="3 5"/>
<dbReference type="InterPro" id="IPR008948">
    <property type="entry name" value="L-Aspartase-like"/>
</dbReference>
<dbReference type="GO" id="GO:0004056">
    <property type="term" value="F:argininosuccinate lyase activity"/>
    <property type="evidence" value="ECO:0007669"/>
    <property type="project" value="UniProtKB-UniRule"/>
</dbReference>
<evidence type="ECO:0000256" key="3">
    <source>
        <dbReference type="ARBA" id="ARBA00012338"/>
    </source>
</evidence>
<comment type="subcellular location">
    <subcellularLocation>
        <location evidence="5">Cytoplasm</location>
    </subcellularLocation>
</comment>
<dbReference type="Pfam" id="PF00206">
    <property type="entry name" value="Lyase_1"/>
    <property type="match status" value="1"/>
</dbReference>
<dbReference type="EMBL" id="JACHLC010000001">
    <property type="protein sequence ID" value="MBB6369594.1"/>
    <property type="molecule type" value="Genomic_DNA"/>
</dbReference>
<dbReference type="SUPFAM" id="SSF48557">
    <property type="entry name" value="L-aspartase-like"/>
    <property type="match status" value="1"/>
</dbReference>
<protein>
    <recommendedName>
        <fullName evidence="3 5">Argininosuccinate lyase</fullName>
        <shortName evidence="5">ASAL</shortName>
        <ecNumber evidence="3 5">4.3.2.1</ecNumber>
    </recommendedName>
    <alternativeName>
        <fullName evidence="5">Arginosuccinase</fullName>
    </alternativeName>
</protein>
<evidence type="ECO:0000256" key="5">
    <source>
        <dbReference type="HAMAP-Rule" id="MF_00006"/>
    </source>
</evidence>
<name>A0A841MYG8_9FLAO</name>
<dbReference type="Proteomes" id="UP000589738">
    <property type="component" value="Unassembled WGS sequence"/>
</dbReference>
<evidence type="ECO:0000256" key="1">
    <source>
        <dbReference type="ARBA" id="ARBA00000985"/>
    </source>
</evidence>
<dbReference type="GO" id="GO:0042450">
    <property type="term" value="P:L-arginine biosynthetic process via ornithine"/>
    <property type="evidence" value="ECO:0007669"/>
    <property type="project" value="UniProtKB-UniRule"/>
</dbReference>
<dbReference type="InterPro" id="IPR020557">
    <property type="entry name" value="Fumarate_lyase_CS"/>
</dbReference>
<dbReference type="CDD" id="cd01359">
    <property type="entry name" value="Argininosuccinate_lyase"/>
    <property type="match status" value="1"/>
</dbReference>
<dbReference type="Gene3D" id="1.10.275.10">
    <property type="entry name" value="Fumarase/aspartase (N-terminal domain)"/>
    <property type="match status" value="1"/>
</dbReference>
<dbReference type="Gene3D" id="1.20.200.10">
    <property type="entry name" value="Fumarase/aspartase (Central domain)"/>
    <property type="match status" value="1"/>
</dbReference>
<dbReference type="RefSeq" id="WP_184160465.1">
    <property type="nucleotide sequence ID" value="NZ_JACHLC010000001.1"/>
</dbReference>
<keyword evidence="8" id="KW-1185">Reference proteome</keyword>
<evidence type="ECO:0000313" key="8">
    <source>
        <dbReference type="Proteomes" id="UP000589738"/>
    </source>
</evidence>
<organism evidence="7 8">
    <name type="scientific">Chryseobacterium shigense</name>
    <dbReference type="NCBI Taxonomy" id="297244"/>
    <lineage>
        <taxon>Bacteria</taxon>
        <taxon>Pseudomonadati</taxon>
        <taxon>Bacteroidota</taxon>
        <taxon>Flavobacteriia</taxon>
        <taxon>Flavobacteriales</taxon>
        <taxon>Weeksellaceae</taxon>
        <taxon>Chryseobacterium group</taxon>
        <taxon>Chryseobacterium</taxon>
    </lineage>
</organism>
<evidence type="ECO:0000313" key="7">
    <source>
        <dbReference type="EMBL" id="MBB6369594.1"/>
    </source>
</evidence>
<dbReference type="AlphaFoldDB" id="A0A841MYG8"/>
<dbReference type="PANTHER" id="PTHR43814">
    <property type="entry name" value="ARGININOSUCCINATE LYASE"/>
    <property type="match status" value="1"/>
</dbReference>
<dbReference type="NCBIfam" id="TIGR00838">
    <property type="entry name" value="argH"/>
    <property type="match status" value="1"/>
</dbReference>
<comment type="catalytic activity">
    <reaction evidence="1 5">
        <text>2-(N(omega)-L-arginino)succinate = fumarate + L-arginine</text>
        <dbReference type="Rhea" id="RHEA:24020"/>
        <dbReference type="ChEBI" id="CHEBI:29806"/>
        <dbReference type="ChEBI" id="CHEBI:32682"/>
        <dbReference type="ChEBI" id="CHEBI:57472"/>
        <dbReference type="EC" id="4.3.2.1"/>
    </reaction>
</comment>
<keyword evidence="5" id="KW-0028">Amino-acid biosynthesis</keyword>
<proteinExistence type="inferred from homology"/>
<comment type="similarity">
    <text evidence="5">Belongs to the lyase 1 family. Argininosuccinate lyase subfamily.</text>
</comment>